<evidence type="ECO:0000256" key="4">
    <source>
        <dbReference type="ARBA" id="ARBA00022989"/>
    </source>
</evidence>
<evidence type="ECO:0000313" key="9">
    <source>
        <dbReference type="EMBL" id="CAE4566058.1"/>
    </source>
</evidence>
<sequence>MDLILFPSAVKANGGYPTWSLCVRLLVVSVVRQRLVRLAAYAGYALHLAWVTARVPKLRHPVTGKVLLANFLLFPMVLLVLVVSAALESPLVAVFTLPMFIVGYPRPRHGHPELAPDGQPMSKGIEGLFYSIMMPSLLRGLAPRWRCGALDCRPGAMLFCRSHERLACFVRVLSSGFGWVQVEVRGLELQEPTSCHHVEAGKIDDVFAAALTGSTTSRGFGEGSSSGGAGLEAPGAGPRSGGAAGGAVTGLTPFVLRPACEVVSLSYEQTLLSLRGIIDRPDALRQVHRLFLKTLVWIFSRRVGDGSDIPKDWLTCPLKSRDAQIVMNLLGTSSWPRQVSAALSLHGSANSPAEGSSPTSPVNGFPEKPPWNNTGNLGRGSVEAWSNHPSPMDQMKSQAAAQEPSAEPLPPPGSPPSETHLRSGRVSAPVLPGPTVQSGSPLGDQSCVPEQASGQFDLVEEAAEGENLDCLLDMVLGMAPSSKESSGKARQGHAPSLTTFGAGARGSQSTSDASSPGVSSGPRSSAASFDEVEAESTERKARQASLRQPKHLPPLDISGWGSSQFQLPYFPGVPPAEPLTTGSRSRGAQPRAGMGGPEDLHGLARLVVQAYTAVNVAPAFGQIPEALGPGHVFRIFCGQLQQGRQEPEVAWLQGQTEFQELTLKAFRFALKLTVDCIAMSEDASALQYSELEVALQELDRDWHFGEEGSRAWEAAMEQRVPNLMALRRNGSLDLQVLRHALREDSARVGELRSEVVQSIWASESLELRYFTNDDDERYSIQAHPTLLRNMIVQSAEYPIYVSPPTTVWLG</sequence>
<feature type="transmembrane region" description="Helical" evidence="7">
    <location>
        <begin position="38"/>
        <end position="55"/>
    </location>
</feature>
<feature type="compositionally biased region" description="Polar residues" evidence="6">
    <location>
        <begin position="347"/>
        <end position="362"/>
    </location>
</feature>
<feature type="compositionally biased region" description="Low complexity" evidence="6">
    <location>
        <begin position="397"/>
        <end position="406"/>
    </location>
</feature>
<dbReference type="PANTHER" id="PTHR12372:SF6">
    <property type="entry name" value="PECANEX-LIKE PROTEIN 4"/>
    <property type="match status" value="1"/>
</dbReference>
<feature type="transmembrane region" description="Helical" evidence="7">
    <location>
        <begin position="67"/>
        <end position="87"/>
    </location>
</feature>
<name>A0A7S4UGT2_9DINO</name>
<keyword evidence="4 7" id="KW-1133">Transmembrane helix</keyword>
<organism evidence="9">
    <name type="scientific">Alexandrium monilatum</name>
    <dbReference type="NCBI Taxonomy" id="311494"/>
    <lineage>
        <taxon>Eukaryota</taxon>
        <taxon>Sar</taxon>
        <taxon>Alveolata</taxon>
        <taxon>Dinophyceae</taxon>
        <taxon>Gonyaulacales</taxon>
        <taxon>Pyrocystaceae</taxon>
        <taxon>Alexandrium</taxon>
    </lineage>
</organism>
<proteinExistence type="inferred from homology"/>
<feature type="region of interest" description="Disordered" evidence="6">
    <location>
        <begin position="346"/>
        <end position="449"/>
    </location>
</feature>
<evidence type="ECO:0000256" key="5">
    <source>
        <dbReference type="ARBA" id="ARBA00023136"/>
    </source>
</evidence>
<dbReference type="AlphaFoldDB" id="A0A7S4UGT2"/>
<evidence type="ECO:0000256" key="1">
    <source>
        <dbReference type="ARBA" id="ARBA00004141"/>
    </source>
</evidence>
<dbReference type="InterPro" id="IPR007735">
    <property type="entry name" value="Pecanex_C"/>
</dbReference>
<dbReference type="InterPro" id="IPR039797">
    <property type="entry name" value="Pecanex"/>
</dbReference>
<feature type="region of interest" description="Disordered" evidence="6">
    <location>
        <begin position="571"/>
        <end position="595"/>
    </location>
</feature>
<accession>A0A7S4UGT2</accession>
<evidence type="ECO:0000256" key="3">
    <source>
        <dbReference type="ARBA" id="ARBA00022692"/>
    </source>
</evidence>
<feature type="region of interest" description="Disordered" evidence="6">
    <location>
        <begin position="218"/>
        <end position="244"/>
    </location>
</feature>
<dbReference type="GO" id="GO:0016020">
    <property type="term" value="C:membrane"/>
    <property type="evidence" value="ECO:0007669"/>
    <property type="project" value="UniProtKB-SubCell"/>
</dbReference>
<keyword evidence="5 7" id="KW-0472">Membrane</keyword>
<dbReference type="Pfam" id="PF05041">
    <property type="entry name" value="Pecanex_C"/>
    <property type="match status" value="1"/>
</dbReference>
<evidence type="ECO:0000256" key="7">
    <source>
        <dbReference type="SAM" id="Phobius"/>
    </source>
</evidence>
<evidence type="ECO:0000259" key="8">
    <source>
        <dbReference type="Pfam" id="PF05041"/>
    </source>
</evidence>
<feature type="region of interest" description="Disordered" evidence="6">
    <location>
        <begin position="480"/>
        <end position="557"/>
    </location>
</feature>
<gene>
    <name evidence="9" type="ORF">AMON00008_LOCUS5677</name>
</gene>
<protein>
    <recommendedName>
        <fullName evidence="8">Pecanex C-terminal domain-containing protein</fullName>
    </recommendedName>
</protein>
<reference evidence="9" key="1">
    <citation type="submission" date="2021-01" db="EMBL/GenBank/DDBJ databases">
        <authorList>
            <person name="Corre E."/>
            <person name="Pelletier E."/>
            <person name="Niang G."/>
            <person name="Scheremetjew M."/>
            <person name="Finn R."/>
            <person name="Kale V."/>
            <person name="Holt S."/>
            <person name="Cochrane G."/>
            <person name="Meng A."/>
            <person name="Brown T."/>
            <person name="Cohen L."/>
        </authorList>
    </citation>
    <scope>NUCLEOTIDE SEQUENCE</scope>
    <source>
        <strain evidence="9">CCMP3105</strain>
    </source>
</reference>
<feature type="compositionally biased region" description="Low complexity" evidence="6">
    <location>
        <begin position="513"/>
        <end position="528"/>
    </location>
</feature>
<keyword evidence="3 7" id="KW-0812">Transmembrane</keyword>
<comment type="similarity">
    <text evidence="2">Belongs to the pecanex family.</text>
</comment>
<feature type="domain" description="Pecanex C-terminal" evidence="8">
    <location>
        <begin position="632"/>
        <end position="808"/>
    </location>
</feature>
<evidence type="ECO:0000256" key="2">
    <source>
        <dbReference type="ARBA" id="ARBA00010170"/>
    </source>
</evidence>
<comment type="subcellular location">
    <subcellularLocation>
        <location evidence="1">Membrane</location>
        <topology evidence="1">Multi-pass membrane protein</topology>
    </subcellularLocation>
</comment>
<dbReference type="PANTHER" id="PTHR12372">
    <property type="entry name" value="PECANEX"/>
    <property type="match status" value="1"/>
</dbReference>
<evidence type="ECO:0000256" key="6">
    <source>
        <dbReference type="SAM" id="MobiDB-lite"/>
    </source>
</evidence>
<dbReference type="EMBL" id="HBNR01008623">
    <property type="protein sequence ID" value="CAE4566058.1"/>
    <property type="molecule type" value="Transcribed_RNA"/>
</dbReference>
<feature type="compositionally biased region" description="Gly residues" evidence="6">
    <location>
        <begin position="220"/>
        <end position="230"/>
    </location>
</feature>